<dbReference type="KEGG" id="ppr:PBPRB1967"/>
<organism evidence="1 2">
    <name type="scientific">Photobacterium profundum (strain SS9)</name>
    <dbReference type="NCBI Taxonomy" id="298386"/>
    <lineage>
        <taxon>Bacteria</taxon>
        <taxon>Pseudomonadati</taxon>
        <taxon>Pseudomonadota</taxon>
        <taxon>Gammaproteobacteria</taxon>
        <taxon>Vibrionales</taxon>
        <taxon>Vibrionaceae</taxon>
        <taxon>Photobacterium</taxon>
    </lineage>
</organism>
<dbReference type="EMBL" id="CR378681">
    <property type="protein sequence ID" value="CAG23812.1"/>
    <property type="molecule type" value="Genomic_DNA"/>
</dbReference>
<proteinExistence type="predicted"/>
<evidence type="ECO:0000313" key="1">
    <source>
        <dbReference type="EMBL" id="CAG23812.1"/>
    </source>
</evidence>
<keyword evidence="2" id="KW-1185">Reference proteome</keyword>
<evidence type="ECO:0000313" key="2">
    <source>
        <dbReference type="Proteomes" id="UP000000593"/>
    </source>
</evidence>
<accession>Q6LFW8</accession>
<name>Q6LFW8_PHOPR</name>
<dbReference type="HOGENOM" id="CLU_1053348_0_0_6"/>
<dbReference type="eggNOG" id="ENOG5033GKT">
    <property type="taxonomic scope" value="Bacteria"/>
</dbReference>
<sequence length="256" mass="28150">MMRASTNEEFTCKTNLKYRLLMMVTSSAAVMAEAPPDPADLTQTNTFLWGQTGNNDYTLTGGVAGKLSQDFSYLGLIEHTRTWKRDSKNVNDNTRVRLFGVQSVDFGVISSIGASVDYIEGHKSGLDTTALGLIGKVETSIDWLALYPNIAYVSLDMDSGGIKGKSEGYQANLFASVYLGDDGKYLSIAPQYMNTQYINVKKLEVTYGAPISIDGRWWFDVKGGYTRTEAIVNTGIAKLNVIDSDKTIKIGVAYYF</sequence>
<reference evidence="2" key="1">
    <citation type="journal article" date="2005" name="Science">
        <title>Life at depth: Photobacterium profundum genome sequence and expression analysis.</title>
        <authorList>
            <person name="Vezzi A."/>
            <person name="Campanaro S."/>
            <person name="D'Angelo M."/>
            <person name="Simonato F."/>
            <person name="Vitulo N."/>
            <person name="Lauro F.M."/>
            <person name="Cestaro A."/>
            <person name="Malacrida G."/>
            <person name="Simionati B."/>
            <person name="Cannata N."/>
            <person name="Romualdi C."/>
            <person name="Bartlett D.H."/>
            <person name="Valle G."/>
        </authorList>
    </citation>
    <scope>NUCLEOTIDE SEQUENCE [LARGE SCALE GENOMIC DNA]</scope>
    <source>
        <strain evidence="2">ATCC BAA-1253 / SS9</strain>
    </source>
</reference>
<dbReference type="AlphaFoldDB" id="Q6LFW8"/>
<dbReference type="Proteomes" id="UP000000593">
    <property type="component" value="Chromosome 2"/>
</dbReference>
<dbReference type="STRING" id="298386.PBPRB1967"/>
<protein>
    <submittedName>
        <fullName evidence="1">Uncharacterized protein</fullName>
    </submittedName>
</protein>
<gene>
    <name evidence="1" type="ordered locus">PBPRB1967</name>
</gene>